<dbReference type="InterPro" id="IPR015422">
    <property type="entry name" value="PyrdxlP-dep_Trfase_small"/>
</dbReference>
<dbReference type="GO" id="GO:0008483">
    <property type="term" value="F:transaminase activity"/>
    <property type="evidence" value="ECO:0007669"/>
    <property type="project" value="InterPro"/>
</dbReference>
<evidence type="ECO:0000256" key="3">
    <source>
        <dbReference type="ARBA" id="ARBA00022898"/>
    </source>
</evidence>
<evidence type="ECO:0000313" key="7">
    <source>
        <dbReference type="EMBL" id="SDT80777.1"/>
    </source>
</evidence>
<dbReference type="OrthoDB" id="4510254at2"/>
<dbReference type="Pfam" id="PF00202">
    <property type="entry name" value="Aminotran_3"/>
    <property type="match status" value="1"/>
</dbReference>
<dbReference type="Gene3D" id="3.90.550.10">
    <property type="entry name" value="Spore Coat Polysaccharide Biosynthesis Protein SpsA, Chain A"/>
    <property type="match status" value="1"/>
</dbReference>
<dbReference type="RefSeq" id="WP_092555932.1">
    <property type="nucleotide sequence ID" value="NZ_BOMJ01000104.1"/>
</dbReference>
<gene>
    <name evidence="7" type="ORF">SAMN04489716_9352</name>
</gene>
<keyword evidence="2" id="KW-0808">Transferase</keyword>
<feature type="domain" description="Glycosyltransferase 2-like" evidence="5">
    <location>
        <begin position="5"/>
        <end position="119"/>
    </location>
</feature>
<evidence type="ECO:0000256" key="2">
    <source>
        <dbReference type="ARBA" id="ARBA00022679"/>
    </source>
</evidence>
<dbReference type="Proteomes" id="UP000198688">
    <property type="component" value="Chromosome I"/>
</dbReference>
<dbReference type="InterPro" id="IPR001173">
    <property type="entry name" value="Glyco_trans_2-like"/>
</dbReference>
<evidence type="ECO:0000313" key="8">
    <source>
        <dbReference type="Proteomes" id="UP000198688"/>
    </source>
</evidence>
<dbReference type="PANTHER" id="PTHR43713:SF3">
    <property type="entry name" value="GLUTAMATE-1-SEMIALDEHYDE 2,1-AMINOMUTASE 1, CHLOROPLASTIC-RELATED"/>
    <property type="match status" value="1"/>
</dbReference>
<keyword evidence="8" id="KW-1185">Reference proteome</keyword>
<dbReference type="InterPro" id="IPR049704">
    <property type="entry name" value="Aminotrans_3_PPA_site"/>
</dbReference>
<dbReference type="GO" id="GO:0030170">
    <property type="term" value="F:pyridoxal phosphate binding"/>
    <property type="evidence" value="ECO:0007669"/>
    <property type="project" value="InterPro"/>
</dbReference>
<dbReference type="AlphaFoldDB" id="A0A1H2DDV9"/>
<evidence type="ECO:0000256" key="4">
    <source>
        <dbReference type="SAM" id="MobiDB-lite"/>
    </source>
</evidence>
<dbReference type="PROSITE" id="PS00600">
    <property type="entry name" value="AA_TRANSFER_CLASS_3"/>
    <property type="match status" value="1"/>
</dbReference>
<dbReference type="SUPFAM" id="SSF53448">
    <property type="entry name" value="Nucleotide-diphospho-sugar transferases"/>
    <property type="match status" value="1"/>
</dbReference>
<evidence type="ECO:0000256" key="1">
    <source>
        <dbReference type="ARBA" id="ARBA00001933"/>
    </source>
</evidence>
<evidence type="ECO:0000259" key="5">
    <source>
        <dbReference type="Pfam" id="PF00535"/>
    </source>
</evidence>
<organism evidence="7 8">
    <name type="scientific">Actinoplanes derwentensis</name>
    <dbReference type="NCBI Taxonomy" id="113562"/>
    <lineage>
        <taxon>Bacteria</taxon>
        <taxon>Bacillati</taxon>
        <taxon>Actinomycetota</taxon>
        <taxon>Actinomycetes</taxon>
        <taxon>Micromonosporales</taxon>
        <taxon>Micromonosporaceae</taxon>
        <taxon>Actinoplanes</taxon>
    </lineage>
</organism>
<dbReference type="Pfam" id="PF02709">
    <property type="entry name" value="Glyco_transf_7C"/>
    <property type="match status" value="1"/>
</dbReference>
<evidence type="ECO:0000259" key="6">
    <source>
        <dbReference type="Pfam" id="PF02709"/>
    </source>
</evidence>
<dbReference type="SUPFAM" id="SSF53383">
    <property type="entry name" value="PLP-dependent transferases"/>
    <property type="match status" value="1"/>
</dbReference>
<dbReference type="InterPro" id="IPR029044">
    <property type="entry name" value="Nucleotide-diphossugar_trans"/>
</dbReference>
<dbReference type="EMBL" id="LT629758">
    <property type="protein sequence ID" value="SDT80777.1"/>
    <property type="molecule type" value="Genomic_DNA"/>
</dbReference>
<dbReference type="PANTHER" id="PTHR43713">
    <property type="entry name" value="GLUTAMATE-1-SEMIALDEHYDE 2,1-AMINOMUTASE"/>
    <property type="match status" value="1"/>
</dbReference>
<reference evidence="7 8" key="1">
    <citation type="submission" date="2016-10" db="EMBL/GenBank/DDBJ databases">
        <authorList>
            <person name="de Groot N.N."/>
        </authorList>
    </citation>
    <scope>NUCLEOTIDE SEQUENCE [LARGE SCALE GENOMIC DNA]</scope>
    <source>
        <strain evidence="7 8">DSM 43941</strain>
    </source>
</reference>
<protein>
    <submittedName>
        <fullName evidence="7">Glutamate-1-semialdehyde-2,1-aminomutase</fullName>
    </submittedName>
</protein>
<dbReference type="InterPro" id="IPR027791">
    <property type="entry name" value="Galactosyl_T_C"/>
</dbReference>
<feature type="region of interest" description="Disordered" evidence="4">
    <location>
        <begin position="290"/>
        <end position="316"/>
    </location>
</feature>
<name>A0A1H2DDV9_9ACTN</name>
<dbReference type="Pfam" id="PF00535">
    <property type="entry name" value="Glycos_transf_2"/>
    <property type="match status" value="1"/>
</dbReference>
<accession>A0A1H2DDV9</accession>
<dbReference type="STRING" id="113562.SAMN04489716_9352"/>
<proteinExistence type="predicted"/>
<sequence length="757" mass="81246">MADLTVVIPTAGRSTRLFLTLSALARQRSVPGTFEIVVVDDGPDPGLVAEVVSSVGVTVPLEVVVAGRGGVAGARNAGARAARGDVLLFLDDDTLTDGDVVERHLAAHRDAPNVVAHGTVLDLTAFIIATDPPMAAPHLRGLRDRRIGVEDLDDLPGAARRLRPRRSFIERTAAAVAATERYSVLRWMLCIGTNTSMRRGLFEEAGGFDIGHGKRWGGEDLEFGLRLAAAGADLRLVETNAYHLPMSRPDADEAVVTFWRDVAHRHRRPLLAAAGSYLAGRTTLDELAESLGEDSPARTTGRPDSFSDTSEGAGMDVEADDLGNEGMQAKIKEVIAGGISSTMRAFATPRPIVVRLAEGCRVWDVEDNELIDFNMGYGPHIFGYADADVLDGVADQFRRGHLTGMPHELDLEAGRLITTLVPSIEQVKFASSGTEAIAAALRLARAATGRTVVLTFEGHYHGWSETIHREGKLGLLRQGHRSTELRPGALGMIPEALHHTLQIPWNDPEALDEVFARAGDSIAAVIMEPVMANASVVVPVDGYLERVRQVTRAHGAWLIFDEVITGFRVDIGGAQRLFGVRPDLTILSKVLGGGLPVAAFGGSREAMALLARNEATHAGVYAGNHAAIRAVVETLRKISRNPGIYDDLETKGQRVETGLGKAFADSGRHVHLQRVGSLLSVALLTEPVGPGATMRELIAAIDFEGHRRVQMAAQRAGVYYHPNPLEPWFVSTAHSDEDIDAAMTVIRAAITELADAP</sequence>
<dbReference type="Gene3D" id="3.90.1150.10">
    <property type="entry name" value="Aspartate Aminotransferase, domain 1"/>
    <property type="match status" value="1"/>
</dbReference>
<keyword evidence="3" id="KW-0663">Pyridoxal phosphate</keyword>
<dbReference type="InterPro" id="IPR015421">
    <property type="entry name" value="PyrdxlP-dep_Trfase_major"/>
</dbReference>
<dbReference type="Gene3D" id="3.40.640.10">
    <property type="entry name" value="Type I PLP-dependent aspartate aminotransferase-like (Major domain)"/>
    <property type="match status" value="1"/>
</dbReference>
<dbReference type="InterPro" id="IPR015424">
    <property type="entry name" value="PyrdxlP-dep_Trfase"/>
</dbReference>
<dbReference type="InterPro" id="IPR005814">
    <property type="entry name" value="Aminotrans_3"/>
</dbReference>
<feature type="domain" description="Galactosyltransferase C-terminal" evidence="6">
    <location>
        <begin position="186"/>
        <end position="239"/>
    </location>
</feature>
<comment type="cofactor">
    <cofactor evidence="1">
        <name>pyridoxal 5'-phosphate</name>
        <dbReference type="ChEBI" id="CHEBI:597326"/>
    </cofactor>
</comment>